<sequence length="375" mass="40778">MDTASHQVPLAVVGFDLALRVTDWNPRAEQSLGRARADALGRDIAELLPASDGEATWRGLLAADEAAPVRTRLADGRTWEWLPAAARDREGRQVGVVCYGTDVTDKVAAERSTAIDQAALRGFLDHLPTSVTVFDREGTLLLMDGKGLEPIGIKPGQLVGHNVFKLYGDNAASVEFIRRGLAGVPTPKTVLEEYGRSYECWHIPSPPGSEAALVGISIEVTESRQREKELLDKLELIERQQRVIRELSTPIIEVWEGIVALPIIGLMDSMRTAELTDSLLQAVGRLRARHAILDMTGIEVVDTATANHLIRMIRALRLLGAEGIITGINPGIAQTIVTQGLDLRDIVVHATLRQALKYCIHAESAARAGPERRGG</sequence>
<dbReference type="InterPro" id="IPR000014">
    <property type="entry name" value="PAS"/>
</dbReference>
<feature type="domain" description="PAS" evidence="2">
    <location>
        <begin position="116"/>
        <end position="164"/>
    </location>
</feature>
<dbReference type="InterPro" id="IPR002645">
    <property type="entry name" value="STAS_dom"/>
</dbReference>
<dbReference type="InterPro" id="IPR035965">
    <property type="entry name" value="PAS-like_dom_sf"/>
</dbReference>
<evidence type="ECO:0000313" key="5">
    <source>
        <dbReference type="Proteomes" id="UP001217838"/>
    </source>
</evidence>
<reference evidence="4 5" key="1">
    <citation type="submission" date="2022-11" db="EMBL/GenBank/DDBJ databases">
        <title>Minimal conservation of predation-associated metabolite biosynthetic gene clusters underscores biosynthetic potential of Myxococcota including descriptions for ten novel species: Archangium lansinium sp. nov., Myxococcus landrumus sp. nov., Nannocystis bai.</title>
        <authorList>
            <person name="Ahearne A."/>
            <person name="Stevens C."/>
            <person name="Dowd S."/>
        </authorList>
    </citation>
    <scope>NUCLEOTIDE SEQUENCE [LARGE SCALE GENOMIC DNA]</scope>
    <source>
        <strain evidence="4 5">NCELM</strain>
    </source>
</reference>
<evidence type="ECO:0000256" key="1">
    <source>
        <dbReference type="ARBA" id="ARBA00022553"/>
    </source>
</evidence>
<dbReference type="Gene3D" id="3.30.450.20">
    <property type="entry name" value="PAS domain"/>
    <property type="match status" value="1"/>
</dbReference>
<dbReference type="Gene3D" id="3.30.750.24">
    <property type="entry name" value="STAS domain"/>
    <property type="match status" value="1"/>
</dbReference>
<organism evidence="4 5">
    <name type="scientific">Nannocystis radixulma</name>
    <dbReference type="NCBI Taxonomy" id="2995305"/>
    <lineage>
        <taxon>Bacteria</taxon>
        <taxon>Pseudomonadati</taxon>
        <taxon>Myxococcota</taxon>
        <taxon>Polyangia</taxon>
        <taxon>Nannocystales</taxon>
        <taxon>Nannocystaceae</taxon>
        <taxon>Nannocystis</taxon>
    </lineage>
</organism>
<dbReference type="NCBIfam" id="TIGR00229">
    <property type="entry name" value="sensory_box"/>
    <property type="match status" value="1"/>
</dbReference>
<protein>
    <submittedName>
        <fullName evidence="4">PAS domain-containing protein</fullName>
    </submittedName>
</protein>
<proteinExistence type="predicted"/>
<evidence type="ECO:0000313" key="4">
    <source>
        <dbReference type="EMBL" id="MDC0672508.1"/>
    </source>
</evidence>
<comment type="caution">
    <text evidence="4">The sequence shown here is derived from an EMBL/GenBank/DDBJ whole genome shotgun (WGS) entry which is preliminary data.</text>
</comment>
<dbReference type="PROSITE" id="PS50112">
    <property type="entry name" value="PAS"/>
    <property type="match status" value="1"/>
</dbReference>
<gene>
    <name evidence="4" type="ORF">POL58_32460</name>
</gene>
<name>A0ABT5BEE0_9BACT</name>
<dbReference type="InterPro" id="IPR036513">
    <property type="entry name" value="STAS_dom_sf"/>
</dbReference>
<dbReference type="Pfam" id="PF01740">
    <property type="entry name" value="STAS"/>
    <property type="match status" value="1"/>
</dbReference>
<dbReference type="InterPro" id="IPR013656">
    <property type="entry name" value="PAS_4"/>
</dbReference>
<dbReference type="RefSeq" id="WP_272004304.1">
    <property type="nucleotide sequence ID" value="NZ_JAQNDN010000019.1"/>
</dbReference>
<evidence type="ECO:0000259" key="2">
    <source>
        <dbReference type="PROSITE" id="PS50112"/>
    </source>
</evidence>
<dbReference type="PANTHER" id="PTHR33745">
    <property type="entry name" value="RSBT ANTAGONIST PROTEIN RSBS-RELATED"/>
    <property type="match status" value="1"/>
</dbReference>
<evidence type="ECO:0000259" key="3">
    <source>
        <dbReference type="PROSITE" id="PS50801"/>
    </source>
</evidence>
<dbReference type="Proteomes" id="UP001217838">
    <property type="component" value="Unassembled WGS sequence"/>
</dbReference>
<dbReference type="SUPFAM" id="SSF52091">
    <property type="entry name" value="SpoIIaa-like"/>
    <property type="match status" value="1"/>
</dbReference>
<dbReference type="SMART" id="SM00091">
    <property type="entry name" value="PAS"/>
    <property type="match status" value="2"/>
</dbReference>
<dbReference type="SUPFAM" id="SSF55785">
    <property type="entry name" value="PYP-like sensor domain (PAS domain)"/>
    <property type="match status" value="2"/>
</dbReference>
<dbReference type="PANTHER" id="PTHR33745:SF3">
    <property type="entry name" value="RSBT CO-ANTAGONIST PROTEIN RSBRC"/>
    <property type="match status" value="1"/>
</dbReference>
<dbReference type="Pfam" id="PF08448">
    <property type="entry name" value="PAS_4"/>
    <property type="match status" value="1"/>
</dbReference>
<dbReference type="EMBL" id="JAQNDN010000019">
    <property type="protein sequence ID" value="MDC0672508.1"/>
    <property type="molecule type" value="Genomic_DNA"/>
</dbReference>
<keyword evidence="5" id="KW-1185">Reference proteome</keyword>
<feature type="domain" description="STAS" evidence="3">
    <location>
        <begin position="248"/>
        <end position="359"/>
    </location>
</feature>
<dbReference type="CDD" id="cd00130">
    <property type="entry name" value="PAS"/>
    <property type="match status" value="1"/>
</dbReference>
<keyword evidence="1" id="KW-0597">Phosphoprotein</keyword>
<dbReference type="PROSITE" id="PS50801">
    <property type="entry name" value="STAS"/>
    <property type="match status" value="1"/>
</dbReference>
<accession>A0ABT5BEE0</accession>
<dbReference type="CDD" id="cd07041">
    <property type="entry name" value="STAS_RsbR_RsbS_like"/>
    <property type="match status" value="1"/>
</dbReference>
<dbReference type="InterPro" id="IPR051932">
    <property type="entry name" value="Bact_StressResp_Reg"/>
</dbReference>